<dbReference type="Pfam" id="PF14500">
    <property type="entry name" value="MMS19_N"/>
    <property type="match status" value="1"/>
</dbReference>
<evidence type="ECO:0000256" key="4">
    <source>
        <dbReference type="ARBA" id="ARBA00023242"/>
    </source>
</evidence>
<organism evidence="8 9">
    <name type="scientific">Wickerhamomyces anomalus (strain ATCC 58044 / CBS 1984 / NCYC 433 / NRRL Y-366-8)</name>
    <name type="common">Yeast</name>
    <name type="synonym">Hansenula anomala</name>
    <dbReference type="NCBI Taxonomy" id="683960"/>
    <lineage>
        <taxon>Eukaryota</taxon>
        <taxon>Fungi</taxon>
        <taxon>Dikarya</taxon>
        <taxon>Ascomycota</taxon>
        <taxon>Saccharomycotina</taxon>
        <taxon>Saccharomycetes</taxon>
        <taxon>Phaffomycetales</taxon>
        <taxon>Wickerhamomycetaceae</taxon>
        <taxon>Wickerhamomyces</taxon>
    </lineage>
</organism>
<dbReference type="STRING" id="683960.A0A1E3PC53"/>
<dbReference type="PANTHER" id="PTHR12891">
    <property type="entry name" value="DNA REPAIR/TRANSCRIPTION PROTEIN MET18/MMS19"/>
    <property type="match status" value="1"/>
</dbReference>
<dbReference type="InterPro" id="IPR039920">
    <property type="entry name" value="MMS19"/>
</dbReference>
<keyword evidence="9" id="KW-1185">Reference proteome</keyword>
<dbReference type="SUPFAM" id="SSF48371">
    <property type="entry name" value="ARM repeat"/>
    <property type="match status" value="1"/>
</dbReference>
<proteinExistence type="inferred from homology"/>
<feature type="domain" description="MMS19 C-terminal" evidence="6">
    <location>
        <begin position="540"/>
        <end position="925"/>
    </location>
</feature>
<dbReference type="AlphaFoldDB" id="A0A1E3PC53"/>
<dbReference type="InterPro" id="IPR029240">
    <property type="entry name" value="MMS19_N"/>
</dbReference>
<dbReference type="GeneID" id="30201725"/>
<dbReference type="GO" id="GO:0006281">
    <property type="term" value="P:DNA repair"/>
    <property type="evidence" value="ECO:0007669"/>
    <property type="project" value="UniProtKB-UniRule"/>
</dbReference>
<comment type="subcellular location">
    <subcellularLocation>
        <location evidence="1 5">Nucleus</location>
    </subcellularLocation>
</comment>
<evidence type="ECO:0000256" key="2">
    <source>
        <dbReference type="ARBA" id="ARBA00009340"/>
    </source>
</evidence>
<comment type="similarity">
    <text evidence="2 5">Belongs to the MET18/MMS19 family.</text>
</comment>
<dbReference type="GO" id="GO:0016226">
    <property type="term" value="P:iron-sulfur cluster assembly"/>
    <property type="evidence" value="ECO:0007669"/>
    <property type="project" value="UniProtKB-UniRule"/>
</dbReference>
<keyword evidence="3" id="KW-0677">Repeat</keyword>
<evidence type="ECO:0000313" key="9">
    <source>
        <dbReference type="Proteomes" id="UP000094112"/>
    </source>
</evidence>
<evidence type="ECO:0000256" key="3">
    <source>
        <dbReference type="ARBA" id="ARBA00022737"/>
    </source>
</evidence>
<dbReference type="InterPro" id="IPR011989">
    <property type="entry name" value="ARM-like"/>
</dbReference>
<dbReference type="Proteomes" id="UP000094112">
    <property type="component" value="Unassembled WGS sequence"/>
</dbReference>
<evidence type="ECO:0000313" key="8">
    <source>
        <dbReference type="EMBL" id="ODQ62804.1"/>
    </source>
</evidence>
<dbReference type="EMBL" id="KV454208">
    <property type="protein sequence ID" value="ODQ62804.1"/>
    <property type="molecule type" value="Genomic_DNA"/>
</dbReference>
<comment type="function">
    <text evidence="5">Key component of the cytosolic iron-sulfur protein assembly (CIA) complex, a multiprotein complex that mediates the incorporation of iron-sulfur cluster into apoproteins specifically involved in DNA metabolism and genomic integrity. In the CIA complex, MMS19 acts as an adapter between early-acting CIA components and a subset of cellular target iron-sulfur proteins.</text>
</comment>
<feature type="domain" description="MMS19 N-terminal" evidence="7">
    <location>
        <begin position="44"/>
        <end position="304"/>
    </location>
</feature>
<evidence type="ECO:0000256" key="5">
    <source>
        <dbReference type="RuleBase" id="RU367072"/>
    </source>
</evidence>
<name>A0A1E3PC53_WICAA</name>
<keyword evidence="5" id="KW-0227">DNA damage</keyword>
<dbReference type="OrthoDB" id="342900at2759"/>
<sequence>MDHIQTYISQYLANVNVDDHKTNDISSKLAHLIESHQIKLLDLVKALGDYLTADDDSLRPKATMCLSQTLQQLPKSTLSKHDIQVLIGFYLSKFDDVKSTKESLIGINTLIQMDQFPQSNIKPILSALNDQYQSTQHLASTRFFTFDILNNLFELYNSTILKFQEPFIQTFIHIASGEKDPKNLLKSFELNSKISSNLSITKFKDDLFDVLFCYFPISFKPPKDDPYKITSDQLKTALRTAIASSNEFSQDSYPNLLEKLTSTSPTVKKDTIETINQCVLKYGAENLESHHVELWNALKFEILHGDPDDDEDQLFPPILKIFQNMSSQSHQFVELALSELSPNIKNSTNKSKQSCIILASLSSSTQENFNKIIHPILTLLLNTPTLSIPQQRSLITNISYFTHAHSQLFNPQSPPTQENSLSLFKDELLIQLGKSLMSSSLIEVSLRTLAISELTKLTTLQDFLTPQELSLIVQYFTETVLLDDNEYVYGAGIAGLISVGEQDSGVLLEVTYPLLGSLLPGKGVDVVVINEEVKPRGKIFEVIRAITRDVESVGFVIEKLVGKIDEVKGDGEYEVQIVDTLLIVLRQVENLKIFNTDGYLGLINKLEIFSLEVNDSVLDVLGDFIKLIVIYSTPSKHQVLIDEWINKIDFNQENRLINIFVKIVAGVDKSIEFPKIDEFVDNLINFIEIHPVWLNVYNKLGYLQLLSILINKFVSNVDKYKTFLDGDEEISPIKLEIFTWITKAIILKNDSNSVDFINVLVSHLSDEKFGNLVTKSFEILVIDLSIFEKFKKINNNNVRLLYKQKFFQIVSPILVSNFQKTNSLTTKSNYLTALSYILKHTKREIIIPHLTSFFPLLLQALSLPNPQVRYASINTILTTIDEIPELVASHLSSLIPNLLKMVKSNDKLNKSEVRLVSLNCLEALTHCIELTKLVPYQERILKELSPVLDDKKRKVRKAAVDARQAYFELGRSVD</sequence>
<keyword evidence="4 5" id="KW-0539">Nucleus</keyword>
<dbReference type="Pfam" id="PF12460">
    <property type="entry name" value="MMS19_C"/>
    <property type="match status" value="1"/>
</dbReference>
<accession>A0A1E3PC53</accession>
<dbReference type="InterPro" id="IPR016024">
    <property type="entry name" value="ARM-type_fold"/>
</dbReference>
<dbReference type="Gene3D" id="1.25.10.10">
    <property type="entry name" value="Leucine-rich Repeat Variant"/>
    <property type="match status" value="1"/>
</dbReference>
<keyword evidence="5" id="KW-0234">DNA repair</keyword>
<dbReference type="GO" id="GO:0097361">
    <property type="term" value="C:cytosolic [4Fe-4S] assembly targeting complex"/>
    <property type="evidence" value="ECO:0007669"/>
    <property type="project" value="UniProtKB-UniRule"/>
</dbReference>
<evidence type="ECO:0000259" key="6">
    <source>
        <dbReference type="Pfam" id="PF12460"/>
    </source>
</evidence>
<dbReference type="PANTHER" id="PTHR12891:SF0">
    <property type="entry name" value="MMS19 NUCLEOTIDE EXCISION REPAIR PROTEIN HOMOLOG"/>
    <property type="match status" value="1"/>
</dbReference>
<dbReference type="GO" id="GO:0051604">
    <property type="term" value="P:protein maturation"/>
    <property type="evidence" value="ECO:0007669"/>
    <property type="project" value="UniProtKB-UniRule"/>
</dbReference>
<evidence type="ECO:0000259" key="7">
    <source>
        <dbReference type="Pfam" id="PF14500"/>
    </source>
</evidence>
<evidence type="ECO:0000256" key="1">
    <source>
        <dbReference type="ARBA" id="ARBA00004123"/>
    </source>
</evidence>
<gene>
    <name evidence="8" type="ORF">WICANDRAFT_76966</name>
</gene>
<reference evidence="8 9" key="1">
    <citation type="journal article" date="2016" name="Proc. Natl. Acad. Sci. U.S.A.">
        <title>Comparative genomics of biotechnologically important yeasts.</title>
        <authorList>
            <person name="Riley R."/>
            <person name="Haridas S."/>
            <person name="Wolfe K.H."/>
            <person name="Lopes M.R."/>
            <person name="Hittinger C.T."/>
            <person name="Goeker M."/>
            <person name="Salamov A.A."/>
            <person name="Wisecaver J.H."/>
            <person name="Long T.M."/>
            <person name="Calvey C.H."/>
            <person name="Aerts A.L."/>
            <person name="Barry K.W."/>
            <person name="Choi C."/>
            <person name="Clum A."/>
            <person name="Coughlan A.Y."/>
            <person name="Deshpande S."/>
            <person name="Douglass A.P."/>
            <person name="Hanson S.J."/>
            <person name="Klenk H.-P."/>
            <person name="LaButti K.M."/>
            <person name="Lapidus A."/>
            <person name="Lindquist E.A."/>
            <person name="Lipzen A.M."/>
            <person name="Meier-Kolthoff J.P."/>
            <person name="Ohm R.A."/>
            <person name="Otillar R.P."/>
            <person name="Pangilinan J.L."/>
            <person name="Peng Y."/>
            <person name="Rokas A."/>
            <person name="Rosa C.A."/>
            <person name="Scheuner C."/>
            <person name="Sibirny A.A."/>
            <person name="Slot J.C."/>
            <person name="Stielow J.B."/>
            <person name="Sun H."/>
            <person name="Kurtzman C.P."/>
            <person name="Blackwell M."/>
            <person name="Grigoriev I.V."/>
            <person name="Jeffries T.W."/>
        </authorList>
    </citation>
    <scope>NUCLEOTIDE SEQUENCE [LARGE SCALE GENOMIC DNA]</scope>
    <source>
        <strain evidence="9">ATCC 58044 / CBS 1984 / NCYC 433 / NRRL Y-366-8</strain>
    </source>
</reference>
<dbReference type="GO" id="GO:0005634">
    <property type="term" value="C:nucleus"/>
    <property type="evidence" value="ECO:0007669"/>
    <property type="project" value="UniProtKB-SubCell"/>
</dbReference>
<dbReference type="RefSeq" id="XP_019042011.1">
    <property type="nucleotide sequence ID" value="XM_019184479.1"/>
</dbReference>
<dbReference type="InterPro" id="IPR024687">
    <property type="entry name" value="MMS19_C"/>
</dbReference>
<protein>
    <recommendedName>
        <fullName evidence="5">MMS19 nucleotide excision repair protein</fullName>
    </recommendedName>
</protein>